<dbReference type="EMBL" id="BAABJA010000001">
    <property type="protein sequence ID" value="GAA4658448.1"/>
    <property type="molecule type" value="Genomic_DNA"/>
</dbReference>
<reference evidence="3" key="1">
    <citation type="journal article" date="2019" name="Int. J. Syst. Evol. Microbiol.">
        <title>The Global Catalogue of Microorganisms (GCM) 10K type strain sequencing project: providing services to taxonomists for standard genome sequencing and annotation.</title>
        <authorList>
            <consortium name="The Broad Institute Genomics Platform"/>
            <consortium name="The Broad Institute Genome Sequencing Center for Infectious Disease"/>
            <person name="Wu L."/>
            <person name="Ma J."/>
        </authorList>
    </citation>
    <scope>NUCLEOTIDE SEQUENCE [LARGE SCALE GENOMIC DNA]</scope>
    <source>
        <strain evidence="3">JCM 17714</strain>
    </source>
</reference>
<evidence type="ECO:0000256" key="1">
    <source>
        <dbReference type="SAM" id="Phobius"/>
    </source>
</evidence>
<sequence length="79" mass="9303">MFSHFSSFIIIKKTYTCTSHEKWICEEKSFENELNISPINCLNVRMEKTSYGFAYYTISIKIIVHYGFCTIPFTKSGRK</sequence>
<feature type="transmembrane region" description="Helical" evidence="1">
    <location>
        <begin position="53"/>
        <end position="73"/>
    </location>
</feature>
<keyword evidence="1" id="KW-0812">Transmembrane</keyword>
<gene>
    <name evidence="2" type="ORF">GCM10023262_02340</name>
</gene>
<protein>
    <submittedName>
        <fullName evidence="2">Uncharacterized protein</fullName>
    </submittedName>
</protein>
<keyword evidence="3" id="KW-1185">Reference proteome</keyword>
<accession>A0ABP8VBX0</accession>
<name>A0ABP8VBX0_9HYPH</name>
<evidence type="ECO:0000313" key="2">
    <source>
        <dbReference type="EMBL" id="GAA4658448.1"/>
    </source>
</evidence>
<keyword evidence="1" id="KW-1133">Transmembrane helix</keyword>
<comment type="caution">
    <text evidence="2">The sequence shown here is derived from an EMBL/GenBank/DDBJ whole genome shotgun (WGS) entry which is preliminary data.</text>
</comment>
<dbReference type="Proteomes" id="UP001501699">
    <property type="component" value="Unassembled WGS sequence"/>
</dbReference>
<evidence type="ECO:0000313" key="3">
    <source>
        <dbReference type="Proteomes" id="UP001501699"/>
    </source>
</evidence>
<proteinExistence type="predicted"/>
<organism evidence="2 3">
    <name type="scientific">Bartonella pachyuromydis</name>
    <dbReference type="NCBI Taxonomy" id="931097"/>
    <lineage>
        <taxon>Bacteria</taxon>
        <taxon>Pseudomonadati</taxon>
        <taxon>Pseudomonadota</taxon>
        <taxon>Alphaproteobacteria</taxon>
        <taxon>Hyphomicrobiales</taxon>
        <taxon>Bartonellaceae</taxon>
        <taxon>Bartonella</taxon>
    </lineage>
</organism>
<keyword evidence="1" id="KW-0472">Membrane</keyword>